<comment type="similarity">
    <text evidence="1">Belongs to the iron-containing alcohol dehydrogenase family.</text>
</comment>
<evidence type="ECO:0000313" key="7">
    <source>
        <dbReference type="Proteomes" id="UP000272051"/>
    </source>
</evidence>
<sequence>TNPEPVEKFIGAQLVKNRGAPLIQIPTLSGTGSEVSPVSVLTRGRVKEAIWSYNIFPHTSLVDPVLATTAPPNATASSGVDALCHAIESIMSIESNEITEALSLEAIRLVSTYLERAYANGDDIEARYGLALASMLAALSFTNTMLCLGHGIAYTFSVDYNVPHGVSCGIAEPFVMEYNMPAVLDKLVSIADAFGVDILGLSLKDAAYEAIAAFRDLASSVNIPSCLKDLGVEREKLESMVDQLFTRQSRFIARNPRKPSREDMLSLYEKMWEGLG</sequence>
<keyword evidence="2" id="KW-0560">Oxidoreductase</keyword>
<dbReference type="InterPro" id="IPR001670">
    <property type="entry name" value="ADH_Fe/GldA"/>
</dbReference>
<evidence type="ECO:0000259" key="5">
    <source>
        <dbReference type="Pfam" id="PF25137"/>
    </source>
</evidence>
<evidence type="ECO:0000256" key="3">
    <source>
        <dbReference type="ARBA" id="ARBA00023027"/>
    </source>
</evidence>
<gene>
    <name evidence="6" type="ORF">DRJ33_07120</name>
</gene>
<comment type="caution">
    <text evidence="6">The sequence shown here is derived from an EMBL/GenBank/DDBJ whole genome shotgun (WGS) entry which is preliminary data.</text>
</comment>
<dbReference type="Pfam" id="PF00465">
    <property type="entry name" value="Fe-ADH"/>
    <property type="match status" value="1"/>
</dbReference>
<dbReference type="InterPro" id="IPR056798">
    <property type="entry name" value="ADH_Fe_C"/>
</dbReference>
<dbReference type="SUPFAM" id="SSF56796">
    <property type="entry name" value="Dehydroquinate synthase-like"/>
    <property type="match status" value="1"/>
</dbReference>
<evidence type="ECO:0000256" key="1">
    <source>
        <dbReference type="ARBA" id="ARBA00007358"/>
    </source>
</evidence>
<proteinExistence type="inferred from homology"/>
<dbReference type="PANTHER" id="PTHR11496">
    <property type="entry name" value="ALCOHOL DEHYDROGENASE"/>
    <property type="match status" value="1"/>
</dbReference>
<feature type="non-terminal residue" evidence="6">
    <location>
        <position position="1"/>
    </location>
</feature>
<dbReference type="FunFam" id="1.20.1090.10:FF:000001">
    <property type="entry name" value="Aldehyde-alcohol dehydrogenase"/>
    <property type="match status" value="1"/>
</dbReference>
<dbReference type="EMBL" id="QMQX01000157">
    <property type="protein sequence ID" value="RLE50789.1"/>
    <property type="molecule type" value="Genomic_DNA"/>
</dbReference>
<dbReference type="GO" id="GO:0004022">
    <property type="term" value="F:alcohol dehydrogenase (NAD+) activity"/>
    <property type="evidence" value="ECO:0007669"/>
    <property type="project" value="TreeGrafter"/>
</dbReference>
<feature type="domain" description="Alcohol dehydrogenase iron-type/glycerol dehydrogenase GldA" evidence="4">
    <location>
        <begin position="6"/>
        <end position="64"/>
    </location>
</feature>
<feature type="domain" description="Fe-containing alcohol dehydrogenase-like C-terminal" evidence="5">
    <location>
        <begin position="75"/>
        <end position="271"/>
    </location>
</feature>
<accession>A0A497EUH6</accession>
<evidence type="ECO:0000256" key="2">
    <source>
        <dbReference type="ARBA" id="ARBA00023002"/>
    </source>
</evidence>
<dbReference type="AlphaFoldDB" id="A0A497EUH6"/>
<dbReference type="Pfam" id="PF25137">
    <property type="entry name" value="ADH_Fe_C"/>
    <property type="match status" value="1"/>
</dbReference>
<name>A0A497EUH6_9CREN</name>
<dbReference type="Proteomes" id="UP000272051">
    <property type="component" value="Unassembled WGS sequence"/>
</dbReference>
<dbReference type="InterPro" id="IPR018211">
    <property type="entry name" value="ADH_Fe_CS"/>
</dbReference>
<dbReference type="CDD" id="cd08551">
    <property type="entry name" value="Fe-ADH"/>
    <property type="match status" value="1"/>
</dbReference>
<keyword evidence="3" id="KW-0520">NAD</keyword>
<dbReference type="GO" id="GO:0046872">
    <property type="term" value="F:metal ion binding"/>
    <property type="evidence" value="ECO:0007669"/>
    <property type="project" value="InterPro"/>
</dbReference>
<dbReference type="InterPro" id="IPR039697">
    <property type="entry name" value="Alcohol_dehydrogenase_Fe"/>
</dbReference>
<evidence type="ECO:0000259" key="4">
    <source>
        <dbReference type="Pfam" id="PF00465"/>
    </source>
</evidence>
<dbReference type="PANTHER" id="PTHR11496:SF102">
    <property type="entry name" value="ALCOHOL DEHYDROGENASE 4"/>
    <property type="match status" value="1"/>
</dbReference>
<dbReference type="PROSITE" id="PS00913">
    <property type="entry name" value="ADH_IRON_1"/>
    <property type="match status" value="1"/>
</dbReference>
<reference evidence="6 7" key="1">
    <citation type="submission" date="2018-06" db="EMBL/GenBank/DDBJ databases">
        <title>Extensive metabolic versatility and redundancy in microbially diverse, dynamic hydrothermal sediments.</title>
        <authorList>
            <person name="Dombrowski N."/>
            <person name="Teske A."/>
            <person name="Baker B.J."/>
        </authorList>
    </citation>
    <scope>NUCLEOTIDE SEQUENCE [LARGE SCALE GENOMIC DNA]</scope>
    <source>
        <strain evidence="6">B34_G17</strain>
    </source>
</reference>
<organism evidence="6 7">
    <name type="scientific">Thermoproteota archaeon</name>
    <dbReference type="NCBI Taxonomy" id="2056631"/>
    <lineage>
        <taxon>Archaea</taxon>
        <taxon>Thermoproteota</taxon>
    </lineage>
</organism>
<dbReference type="Gene3D" id="3.40.50.1970">
    <property type="match status" value="1"/>
</dbReference>
<dbReference type="Gene3D" id="1.20.1090.10">
    <property type="entry name" value="Dehydroquinate synthase-like - alpha domain"/>
    <property type="match status" value="1"/>
</dbReference>
<evidence type="ECO:0000313" key="6">
    <source>
        <dbReference type="EMBL" id="RLE50789.1"/>
    </source>
</evidence>
<protein>
    <submittedName>
        <fullName evidence="6">Alcohol dehydrogenase</fullName>
    </submittedName>
</protein>